<keyword evidence="2" id="KW-1185">Reference proteome</keyword>
<accession>A0A1R2B2Y7</accession>
<dbReference type="Proteomes" id="UP000187209">
    <property type="component" value="Unassembled WGS sequence"/>
</dbReference>
<evidence type="ECO:0000313" key="1">
    <source>
        <dbReference type="EMBL" id="OMJ71132.1"/>
    </source>
</evidence>
<gene>
    <name evidence="1" type="ORF">SteCoe_30743</name>
</gene>
<reference evidence="1 2" key="1">
    <citation type="submission" date="2016-11" db="EMBL/GenBank/DDBJ databases">
        <title>The macronuclear genome of Stentor coeruleus: a giant cell with tiny introns.</title>
        <authorList>
            <person name="Slabodnick M."/>
            <person name="Ruby J.G."/>
            <person name="Reiff S.B."/>
            <person name="Swart E.C."/>
            <person name="Gosai S."/>
            <person name="Prabakaran S."/>
            <person name="Witkowska E."/>
            <person name="Larue G.E."/>
            <person name="Fisher S."/>
            <person name="Freeman R.M."/>
            <person name="Gunawardena J."/>
            <person name="Chu W."/>
            <person name="Stover N.A."/>
            <person name="Gregory B.D."/>
            <person name="Nowacki M."/>
            <person name="Derisi J."/>
            <person name="Roy S.W."/>
            <person name="Marshall W.F."/>
            <person name="Sood P."/>
        </authorList>
    </citation>
    <scope>NUCLEOTIDE SEQUENCE [LARGE SCALE GENOMIC DNA]</scope>
    <source>
        <strain evidence="1">WM001</strain>
    </source>
</reference>
<name>A0A1R2B2Y7_9CILI</name>
<sequence>MKPLPALSRLTLKVLNDSAQVQAITVSSFRNTDSLSYDHSSQSEIFSNLDFSLAGSHLWALIYEIPGNESSLLLFRKLEEAVKTDNGGYQIGIFHEPASNYCNFYLLAHQKDYNTFGNHFKGAKLAIFLYSFQDLFGSNCDNYIKYLTAISCSKSALTSILRESKIEKSCISDDIKALDNIIVKYSKKNNKLQKKIVTAKKIIRKLHSRLSEETEENNEKHKIKCRNNKKDLVSGYTLI</sequence>
<dbReference type="EMBL" id="MPUH01001020">
    <property type="protein sequence ID" value="OMJ71132.1"/>
    <property type="molecule type" value="Genomic_DNA"/>
</dbReference>
<proteinExistence type="predicted"/>
<dbReference type="AlphaFoldDB" id="A0A1R2B2Y7"/>
<evidence type="ECO:0000313" key="2">
    <source>
        <dbReference type="Proteomes" id="UP000187209"/>
    </source>
</evidence>
<comment type="caution">
    <text evidence="1">The sequence shown here is derived from an EMBL/GenBank/DDBJ whole genome shotgun (WGS) entry which is preliminary data.</text>
</comment>
<protein>
    <submittedName>
        <fullName evidence="1">Uncharacterized protein</fullName>
    </submittedName>
</protein>
<organism evidence="1 2">
    <name type="scientific">Stentor coeruleus</name>
    <dbReference type="NCBI Taxonomy" id="5963"/>
    <lineage>
        <taxon>Eukaryota</taxon>
        <taxon>Sar</taxon>
        <taxon>Alveolata</taxon>
        <taxon>Ciliophora</taxon>
        <taxon>Postciliodesmatophora</taxon>
        <taxon>Heterotrichea</taxon>
        <taxon>Heterotrichida</taxon>
        <taxon>Stentoridae</taxon>
        <taxon>Stentor</taxon>
    </lineage>
</organism>